<protein>
    <submittedName>
        <fullName evidence="2">Aminoglycoside phosphotransferase</fullName>
    </submittedName>
</protein>
<dbReference type="AlphaFoldDB" id="F4KSQ0"/>
<reference evidence="2 3" key="1">
    <citation type="journal article" date="2011" name="Stand. Genomic Sci.">
        <title>Complete genome sequence of Haliscomenobacter hydrossis type strain (O).</title>
        <authorList>
            <consortium name="US DOE Joint Genome Institute (JGI-PGF)"/>
            <person name="Daligault H."/>
            <person name="Lapidus A."/>
            <person name="Zeytun A."/>
            <person name="Nolan M."/>
            <person name="Lucas S."/>
            <person name="Del Rio T.G."/>
            <person name="Tice H."/>
            <person name="Cheng J.F."/>
            <person name="Tapia R."/>
            <person name="Han C."/>
            <person name="Goodwin L."/>
            <person name="Pitluck S."/>
            <person name="Liolios K."/>
            <person name="Pagani I."/>
            <person name="Ivanova N."/>
            <person name="Huntemann M."/>
            <person name="Mavromatis K."/>
            <person name="Mikhailova N."/>
            <person name="Pati A."/>
            <person name="Chen A."/>
            <person name="Palaniappan K."/>
            <person name="Land M."/>
            <person name="Hauser L."/>
            <person name="Brambilla E.M."/>
            <person name="Rohde M."/>
            <person name="Verbarg S."/>
            <person name="Goker M."/>
            <person name="Bristow J."/>
            <person name="Eisen J.A."/>
            <person name="Markowitz V."/>
            <person name="Hugenholtz P."/>
            <person name="Kyrpides N.C."/>
            <person name="Klenk H.P."/>
            <person name="Woyke T."/>
        </authorList>
    </citation>
    <scope>NUCLEOTIDE SEQUENCE [LARGE SCALE GENOMIC DNA]</scope>
    <source>
        <strain evidence="3">ATCC 27775 / DSM 1100 / LMG 10767 / O</strain>
    </source>
</reference>
<dbReference type="Proteomes" id="UP000008461">
    <property type="component" value="Chromosome"/>
</dbReference>
<dbReference type="GO" id="GO:0005524">
    <property type="term" value="F:ATP binding"/>
    <property type="evidence" value="ECO:0007669"/>
    <property type="project" value="InterPro"/>
</dbReference>
<dbReference type="PROSITE" id="PS50011">
    <property type="entry name" value="PROTEIN_KINASE_DOM"/>
    <property type="match status" value="1"/>
</dbReference>
<dbReference type="KEGG" id="hhy:Halhy_0101"/>
<organism evidence="2 3">
    <name type="scientific">Haliscomenobacter hydrossis (strain ATCC 27775 / DSM 1100 / LMG 10767 / O)</name>
    <dbReference type="NCBI Taxonomy" id="760192"/>
    <lineage>
        <taxon>Bacteria</taxon>
        <taxon>Pseudomonadati</taxon>
        <taxon>Bacteroidota</taxon>
        <taxon>Saprospiria</taxon>
        <taxon>Saprospirales</taxon>
        <taxon>Haliscomenobacteraceae</taxon>
        <taxon>Haliscomenobacter</taxon>
    </lineage>
</organism>
<dbReference type="GO" id="GO:0004672">
    <property type="term" value="F:protein kinase activity"/>
    <property type="evidence" value="ECO:0007669"/>
    <property type="project" value="InterPro"/>
</dbReference>
<evidence type="ECO:0000313" key="3">
    <source>
        <dbReference type="Proteomes" id="UP000008461"/>
    </source>
</evidence>
<dbReference type="RefSeq" id="WP_013762578.1">
    <property type="nucleotide sequence ID" value="NC_015510.1"/>
</dbReference>
<keyword evidence="3" id="KW-1185">Reference proteome</keyword>
<dbReference type="Pfam" id="PF01636">
    <property type="entry name" value="APH"/>
    <property type="match status" value="1"/>
</dbReference>
<gene>
    <name evidence="2" type="ordered locus">Halhy_0101</name>
</gene>
<dbReference type="PANTHER" id="PTHR47829:SF1">
    <property type="entry name" value="HAD FAMILY PHOSPHATASE"/>
    <property type="match status" value="1"/>
</dbReference>
<dbReference type="EMBL" id="CP002691">
    <property type="protein sequence ID" value="AEE48014.1"/>
    <property type="molecule type" value="Genomic_DNA"/>
</dbReference>
<dbReference type="eggNOG" id="COG3173">
    <property type="taxonomic scope" value="Bacteria"/>
</dbReference>
<dbReference type="Gene3D" id="3.30.200.20">
    <property type="entry name" value="Phosphorylase Kinase, domain 1"/>
    <property type="match status" value="1"/>
</dbReference>
<dbReference type="InterPro" id="IPR052898">
    <property type="entry name" value="ACAD10-like"/>
</dbReference>
<dbReference type="PANTHER" id="PTHR47829">
    <property type="entry name" value="HYDROLASE, PUTATIVE (AFU_ORTHOLOGUE AFUA_1G12880)-RELATED"/>
    <property type="match status" value="1"/>
</dbReference>
<evidence type="ECO:0000259" key="1">
    <source>
        <dbReference type="PROSITE" id="PS50011"/>
    </source>
</evidence>
<reference key="2">
    <citation type="submission" date="2011-04" db="EMBL/GenBank/DDBJ databases">
        <title>Complete sequence of chromosome of Haliscomenobacter hydrossis DSM 1100.</title>
        <authorList>
            <consortium name="US DOE Joint Genome Institute (JGI-PGF)"/>
            <person name="Lucas S."/>
            <person name="Han J."/>
            <person name="Lapidus A."/>
            <person name="Bruce D."/>
            <person name="Goodwin L."/>
            <person name="Pitluck S."/>
            <person name="Peters L."/>
            <person name="Kyrpides N."/>
            <person name="Mavromatis K."/>
            <person name="Ivanova N."/>
            <person name="Ovchinnikova G."/>
            <person name="Pagani I."/>
            <person name="Daligault H."/>
            <person name="Detter J.C."/>
            <person name="Han C."/>
            <person name="Land M."/>
            <person name="Hauser L."/>
            <person name="Markowitz V."/>
            <person name="Cheng J.-F."/>
            <person name="Hugenholtz P."/>
            <person name="Woyke T."/>
            <person name="Wu D."/>
            <person name="Verbarg S."/>
            <person name="Frueling A."/>
            <person name="Brambilla E."/>
            <person name="Klenk H.-P."/>
            <person name="Eisen J.A."/>
        </authorList>
    </citation>
    <scope>NUCLEOTIDE SEQUENCE</scope>
    <source>
        <strain>DSM 1100</strain>
    </source>
</reference>
<dbReference type="STRING" id="760192.Halhy_0101"/>
<dbReference type="InterPro" id="IPR000719">
    <property type="entry name" value="Prot_kinase_dom"/>
</dbReference>
<dbReference type="InterPro" id="IPR002575">
    <property type="entry name" value="Aminoglycoside_PTrfase"/>
</dbReference>
<feature type="domain" description="Protein kinase" evidence="1">
    <location>
        <begin position="37"/>
        <end position="355"/>
    </location>
</feature>
<dbReference type="InterPro" id="IPR041726">
    <property type="entry name" value="ACAD10_11_N"/>
</dbReference>
<dbReference type="Gene3D" id="3.90.1200.10">
    <property type="match status" value="1"/>
</dbReference>
<dbReference type="InterPro" id="IPR011009">
    <property type="entry name" value="Kinase-like_dom_sf"/>
</dbReference>
<dbReference type="HOGENOM" id="CLU_007526_0_0_10"/>
<evidence type="ECO:0000313" key="2">
    <source>
        <dbReference type="EMBL" id="AEE48014.1"/>
    </source>
</evidence>
<dbReference type="OrthoDB" id="3806873at2"/>
<dbReference type="CDD" id="cd05154">
    <property type="entry name" value="ACAD10_11_N-like"/>
    <property type="match status" value="1"/>
</dbReference>
<sequence>MTNIRLDAATEPRVGEELPLEKLNDYLHAAIPGFGNIIKVGQFGGGYSNLTYQLQTADQTYVLRRPPFGAKDIKKGHNMAREYQILSTLHQAGYNKVPQVLLCCEDESLLGFPFYLMEKIEGVILRGKMAHKIQIPAEQMRQLSISLIDALVELHQIDIEQTGLIQLGKPEGYIRRQVEGWSQRYAAAQTDEIPQMEELSSWLIANLPAEGKPSFIHNDFKYDNAILHPESLEISAILDWEMSTVGDPMMDFGTSLSYWCEAGDGDFEKSFNVSWLPGNLTRQEVAEYYSEKSGRDTSNALYFYVFGLFKNAVIMQQIYSRYKKGYTQDERFAMLIWGVQVLAKKAIQALEEDKI</sequence>
<accession>F4KSQ0</accession>
<proteinExistence type="predicted"/>
<dbReference type="SUPFAM" id="SSF56112">
    <property type="entry name" value="Protein kinase-like (PK-like)"/>
    <property type="match status" value="1"/>
</dbReference>
<name>F4KSQ0_HALH1</name>